<dbReference type="Proteomes" id="UP001222325">
    <property type="component" value="Unassembled WGS sequence"/>
</dbReference>
<dbReference type="AlphaFoldDB" id="A0AAD6U1C3"/>
<comment type="caution">
    <text evidence="2">The sequence shown here is derived from an EMBL/GenBank/DDBJ whole genome shotgun (WGS) entry which is preliminary data.</text>
</comment>
<proteinExistence type="predicted"/>
<accession>A0AAD6U1C3</accession>
<dbReference type="EMBL" id="JARJCN010000031">
    <property type="protein sequence ID" value="KAJ7086474.1"/>
    <property type="molecule type" value="Genomic_DNA"/>
</dbReference>
<evidence type="ECO:0000313" key="2">
    <source>
        <dbReference type="EMBL" id="KAJ7086474.1"/>
    </source>
</evidence>
<evidence type="ECO:0000313" key="3">
    <source>
        <dbReference type="Proteomes" id="UP001222325"/>
    </source>
</evidence>
<gene>
    <name evidence="2" type="ORF">B0H15DRAFT_351264</name>
</gene>
<sequence>MTAPDTVYGAHSTQTRLVSDTADNLLWDRFALPSSAHARRRGRALPGYVCEAGGGGAAAQDRGAGRARVGEAGGGEEPHGAAGSLAPDGGGTAQHLRPSGHTAKAHQLARLCNA</sequence>
<name>A0AAD6U1C3_9AGAR</name>
<evidence type="ECO:0000256" key="1">
    <source>
        <dbReference type="SAM" id="MobiDB-lite"/>
    </source>
</evidence>
<protein>
    <submittedName>
        <fullName evidence="2">Uncharacterized protein</fullName>
    </submittedName>
</protein>
<feature type="region of interest" description="Disordered" evidence="1">
    <location>
        <begin position="53"/>
        <end position="114"/>
    </location>
</feature>
<keyword evidence="3" id="KW-1185">Reference proteome</keyword>
<reference evidence="2" key="1">
    <citation type="submission" date="2023-03" db="EMBL/GenBank/DDBJ databases">
        <title>Massive genome expansion in bonnet fungi (Mycena s.s.) driven by repeated elements and novel gene families across ecological guilds.</title>
        <authorList>
            <consortium name="Lawrence Berkeley National Laboratory"/>
            <person name="Harder C.B."/>
            <person name="Miyauchi S."/>
            <person name="Viragh M."/>
            <person name="Kuo A."/>
            <person name="Thoen E."/>
            <person name="Andreopoulos B."/>
            <person name="Lu D."/>
            <person name="Skrede I."/>
            <person name="Drula E."/>
            <person name="Henrissat B."/>
            <person name="Morin E."/>
            <person name="Kohler A."/>
            <person name="Barry K."/>
            <person name="LaButti K."/>
            <person name="Morin E."/>
            <person name="Salamov A."/>
            <person name="Lipzen A."/>
            <person name="Mereny Z."/>
            <person name="Hegedus B."/>
            <person name="Baldrian P."/>
            <person name="Stursova M."/>
            <person name="Weitz H."/>
            <person name="Taylor A."/>
            <person name="Grigoriev I.V."/>
            <person name="Nagy L.G."/>
            <person name="Martin F."/>
            <person name="Kauserud H."/>
        </authorList>
    </citation>
    <scope>NUCLEOTIDE SEQUENCE</scope>
    <source>
        <strain evidence="2">CBHHK173m</strain>
    </source>
</reference>
<organism evidence="2 3">
    <name type="scientific">Mycena belliarum</name>
    <dbReference type="NCBI Taxonomy" id="1033014"/>
    <lineage>
        <taxon>Eukaryota</taxon>
        <taxon>Fungi</taxon>
        <taxon>Dikarya</taxon>
        <taxon>Basidiomycota</taxon>
        <taxon>Agaricomycotina</taxon>
        <taxon>Agaricomycetes</taxon>
        <taxon>Agaricomycetidae</taxon>
        <taxon>Agaricales</taxon>
        <taxon>Marasmiineae</taxon>
        <taxon>Mycenaceae</taxon>
        <taxon>Mycena</taxon>
    </lineage>
</organism>